<name>A0A087SSN8_AUXPR</name>
<evidence type="ECO:0000313" key="3">
    <source>
        <dbReference type="Proteomes" id="UP000028924"/>
    </source>
</evidence>
<dbReference type="RefSeq" id="XP_011401787.1">
    <property type="nucleotide sequence ID" value="XM_011403485.1"/>
</dbReference>
<dbReference type="GeneID" id="23614963"/>
<protein>
    <submittedName>
        <fullName evidence="2">Uncharacterized protein</fullName>
    </submittedName>
</protein>
<dbReference type="AlphaFoldDB" id="A0A087SSN8"/>
<accession>A0A087SSN8</accession>
<keyword evidence="1" id="KW-0812">Transmembrane</keyword>
<evidence type="ECO:0000313" key="2">
    <source>
        <dbReference type="EMBL" id="KFM28742.1"/>
    </source>
</evidence>
<reference evidence="2 3" key="1">
    <citation type="journal article" date="2014" name="BMC Genomics">
        <title>Oil accumulation mechanisms of the oleaginous microalga Chlorella protothecoides revealed through its genome, transcriptomes, and proteomes.</title>
        <authorList>
            <person name="Gao C."/>
            <person name="Wang Y."/>
            <person name="Shen Y."/>
            <person name="Yan D."/>
            <person name="He X."/>
            <person name="Dai J."/>
            <person name="Wu Q."/>
        </authorList>
    </citation>
    <scope>NUCLEOTIDE SEQUENCE [LARGE SCALE GENOMIC DNA]</scope>
    <source>
        <strain evidence="2 3">0710</strain>
    </source>
</reference>
<dbReference type="Proteomes" id="UP000028924">
    <property type="component" value="Unassembled WGS sequence"/>
</dbReference>
<dbReference type="EMBL" id="KL662180">
    <property type="protein sequence ID" value="KFM28742.1"/>
    <property type="molecule type" value="Genomic_DNA"/>
</dbReference>
<keyword evidence="1" id="KW-0472">Membrane</keyword>
<feature type="transmembrane region" description="Helical" evidence="1">
    <location>
        <begin position="56"/>
        <end position="74"/>
    </location>
</feature>
<dbReference type="KEGG" id="apro:F751_3572"/>
<proteinExistence type="predicted"/>
<gene>
    <name evidence="2" type="ORF">F751_3572</name>
</gene>
<organism evidence="2 3">
    <name type="scientific">Auxenochlorella protothecoides</name>
    <name type="common">Green microalga</name>
    <name type="synonym">Chlorella protothecoides</name>
    <dbReference type="NCBI Taxonomy" id="3075"/>
    <lineage>
        <taxon>Eukaryota</taxon>
        <taxon>Viridiplantae</taxon>
        <taxon>Chlorophyta</taxon>
        <taxon>core chlorophytes</taxon>
        <taxon>Trebouxiophyceae</taxon>
        <taxon>Chlorellales</taxon>
        <taxon>Chlorellaceae</taxon>
        <taxon>Auxenochlorella</taxon>
    </lineage>
</organism>
<evidence type="ECO:0000256" key="1">
    <source>
        <dbReference type="SAM" id="Phobius"/>
    </source>
</evidence>
<keyword evidence="1" id="KW-1133">Transmembrane helix</keyword>
<keyword evidence="3" id="KW-1185">Reference proteome</keyword>
<sequence length="151" mass="16684">MSLQSHMDFCRVRAFTTDSGVAIHDAHAALTHVANTGLGEWPLGAPTSPNQACAIAINWCYLVMGLTIPNFFLYTMEVRERSRYLVERGLASPRLKLSGALEDNFLLLPSIAGTMWLLANALAAVPPNRLSALSARWNAYLMHTRVPETTW</sequence>